<name>A0ABN1VIW1_9PSEU</name>
<evidence type="ECO:0008006" key="3">
    <source>
        <dbReference type="Google" id="ProtNLM"/>
    </source>
</evidence>
<dbReference type="EMBL" id="BAAALM010000010">
    <property type="protein sequence ID" value="GAA1208925.1"/>
    <property type="molecule type" value="Genomic_DNA"/>
</dbReference>
<dbReference type="SUPFAM" id="SSF48452">
    <property type="entry name" value="TPR-like"/>
    <property type="match status" value="1"/>
</dbReference>
<evidence type="ECO:0000313" key="1">
    <source>
        <dbReference type="EMBL" id="GAA1208925.1"/>
    </source>
</evidence>
<proteinExistence type="predicted"/>
<comment type="caution">
    <text evidence="1">The sequence shown here is derived from an EMBL/GenBank/DDBJ whole genome shotgun (WGS) entry which is preliminary data.</text>
</comment>
<evidence type="ECO:0000313" key="2">
    <source>
        <dbReference type="Proteomes" id="UP001500467"/>
    </source>
</evidence>
<gene>
    <name evidence="1" type="ORF">GCM10009675_31190</name>
</gene>
<dbReference type="RefSeq" id="WP_253853947.1">
    <property type="nucleotide sequence ID" value="NZ_BAAALM010000010.1"/>
</dbReference>
<accession>A0ABN1VIW1</accession>
<sequence length="404" mass="44516">MGEPSKLERARIAKDWSIPEVCQRLAAARIELGNGMPPKPESLKRMFQDWKNGRRRPTDWQDELCAVFEMSPAALGIAEEEPPSTPLAIPRALPSVAEYGDDAFLESARGYLGHLVALDNRFGAADIVPMAVRYFKSLKDLLGTGAYDPSIERDLQAVTGEIAELGGWLAYDAERHDLVRKLNQEALYYTQLAGDRSIELLTLQNASMHAGAMGRPNEALQLANRVLNGFDLSPRLRALFLTRKARALAQAGDAGALPLFDEIMSLYLEGVGDDDPPWAWWIDERELAWHKAMATDALRPSGAALPEFEHSVEATDPNEMRSQYLHRAYLLQAQIGASSWREAEQTINTLLPLIPQVESTRTKVLIRESIATIASGPQKVPDGIQTGIAKLGIALDDADALEVL</sequence>
<organism evidence="1 2">
    <name type="scientific">Prauserella alba</name>
    <dbReference type="NCBI Taxonomy" id="176898"/>
    <lineage>
        <taxon>Bacteria</taxon>
        <taxon>Bacillati</taxon>
        <taxon>Actinomycetota</taxon>
        <taxon>Actinomycetes</taxon>
        <taxon>Pseudonocardiales</taxon>
        <taxon>Pseudonocardiaceae</taxon>
        <taxon>Prauserella</taxon>
    </lineage>
</organism>
<reference evidence="1 2" key="1">
    <citation type="journal article" date="2019" name="Int. J. Syst. Evol. Microbiol.">
        <title>The Global Catalogue of Microorganisms (GCM) 10K type strain sequencing project: providing services to taxonomists for standard genome sequencing and annotation.</title>
        <authorList>
            <consortium name="The Broad Institute Genomics Platform"/>
            <consortium name="The Broad Institute Genome Sequencing Center for Infectious Disease"/>
            <person name="Wu L."/>
            <person name="Ma J."/>
        </authorList>
    </citation>
    <scope>NUCLEOTIDE SEQUENCE [LARGE SCALE GENOMIC DNA]</scope>
    <source>
        <strain evidence="1 2">JCM 13022</strain>
    </source>
</reference>
<dbReference type="InterPro" id="IPR011990">
    <property type="entry name" value="TPR-like_helical_dom_sf"/>
</dbReference>
<keyword evidence="2" id="KW-1185">Reference proteome</keyword>
<protein>
    <recommendedName>
        <fullName evidence="3">HTH cro/C1-type domain-containing protein</fullName>
    </recommendedName>
</protein>
<dbReference type="Proteomes" id="UP001500467">
    <property type="component" value="Unassembled WGS sequence"/>
</dbReference>